<dbReference type="HOGENOM" id="CLU_2865975_0_0_11"/>
<evidence type="ECO:0000313" key="3">
    <source>
        <dbReference type="EMBL" id="QEV41103.1"/>
    </source>
</evidence>
<sequence length="64" mass="6947">MQPGTGFSSPTESDRRERATRTRIPGHARPVRRGTAGIAMDALVLSGHGALPRGFQEVFDKRSV</sequence>
<accession>A0A0B5DFW5</accession>
<dbReference type="Proteomes" id="UP000325763">
    <property type="component" value="Chromosome"/>
</dbReference>
<feature type="region of interest" description="Disordered" evidence="1">
    <location>
        <begin position="1"/>
        <end position="31"/>
    </location>
</feature>
<proteinExistence type="predicted"/>
<dbReference type="KEGG" id="snq:CP978_23385"/>
<evidence type="ECO:0000313" key="5">
    <source>
        <dbReference type="Proteomes" id="UP000325763"/>
    </source>
</evidence>
<dbReference type="Proteomes" id="UP000031526">
    <property type="component" value="Chromosome"/>
</dbReference>
<reference evidence="4" key="1">
    <citation type="submission" date="2014-09" db="EMBL/GenBank/DDBJ databases">
        <title>Sequence of the Streptomyces nodosus genome.</title>
        <authorList>
            <person name="Sweeney P."/>
            <person name="Stephens N."/>
            <person name="Murphy C."/>
            <person name="Caffrey P."/>
        </authorList>
    </citation>
    <scope>NUCLEOTIDE SEQUENCE [LARGE SCALE GENOMIC DNA]</scope>
    <source>
        <strain evidence="4">ATCC 14899</strain>
    </source>
</reference>
<reference evidence="3 5" key="3">
    <citation type="submission" date="2017-09" db="EMBL/GenBank/DDBJ databases">
        <title>Streptomyces genome completion.</title>
        <authorList>
            <person name="Lee N."/>
            <person name="Cho B.-K."/>
        </authorList>
    </citation>
    <scope>NUCLEOTIDE SEQUENCE [LARGE SCALE GENOMIC DNA]</scope>
    <source>
        <strain evidence="3 5">ATCC 14899</strain>
    </source>
</reference>
<keyword evidence="4" id="KW-1185">Reference proteome</keyword>
<feature type="compositionally biased region" description="Polar residues" evidence="1">
    <location>
        <begin position="1"/>
        <end position="11"/>
    </location>
</feature>
<evidence type="ECO:0000313" key="4">
    <source>
        <dbReference type="Proteomes" id="UP000031526"/>
    </source>
</evidence>
<gene>
    <name evidence="3" type="ORF">CP978_23385</name>
    <name evidence="2" type="ORF">SNOD_23070</name>
</gene>
<evidence type="ECO:0000313" key="2">
    <source>
        <dbReference type="EMBL" id="AJE42598.1"/>
    </source>
</evidence>
<dbReference type="EMBL" id="CP023747">
    <property type="protein sequence ID" value="QEV41103.1"/>
    <property type="molecule type" value="Genomic_DNA"/>
</dbReference>
<evidence type="ECO:0000256" key="1">
    <source>
        <dbReference type="SAM" id="MobiDB-lite"/>
    </source>
</evidence>
<dbReference type="STRING" id="40318.SNOD_23070"/>
<dbReference type="AlphaFoldDB" id="A0A0B5DFW5"/>
<dbReference type="EMBL" id="CP009313">
    <property type="protein sequence ID" value="AJE42598.1"/>
    <property type="molecule type" value="Genomic_DNA"/>
</dbReference>
<name>A0A0B5DFW5_9ACTN</name>
<protein>
    <submittedName>
        <fullName evidence="2">Uncharacterized protein</fullName>
    </submittedName>
</protein>
<organism evidence="2 4">
    <name type="scientific">Streptomyces nodosus</name>
    <dbReference type="NCBI Taxonomy" id="40318"/>
    <lineage>
        <taxon>Bacteria</taxon>
        <taxon>Bacillati</taxon>
        <taxon>Actinomycetota</taxon>
        <taxon>Actinomycetes</taxon>
        <taxon>Kitasatosporales</taxon>
        <taxon>Streptomycetaceae</taxon>
        <taxon>Streptomyces</taxon>
    </lineage>
</organism>
<reference evidence="2 4" key="2">
    <citation type="journal article" date="2016" name="Appl. Microbiol. Biotechnol.">
        <title>Exploiting the genome sequence of Streptomyces nodosus for enhanced antibiotic production.</title>
        <authorList>
            <person name="Sweeney P."/>
            <person name="Murphy C.D."/>
            <person name="Caffrey P."/>
        </authorList>
    </citation>
    <scope>NUCLEOTIDE SEQUENCE [LARGE SCALE GENOMIC DNA]</scope>
    <source>
        <strain evidence="2 4">ATCC 14899</strain>
    </source>
</reference>